<keyword evidence="4" id="KW-1185">Reference proteome</keyword>
<dbReference type="Pfam" id="PF00248">
    <property type="entry name" value="Aldo_ket_red"/>
    <property type="match status" value="1"/>
</dbReference>
<keyword evidence="1" id="KW-0560">Oxidoreductase</keyword>
<name>A0A165NFQ7_EXIGL</name>
<dbReference type="OrthoDB" id="37537at2759"/>
<feature type="domain" description="NADP-dependent oxidoreductase" evidence="2">
    <location>
        <begin position="19"/>
        <end position="317"/>
    </location>
</feature>
<accession>A0A165NFQ7</accession>
<proteinExistence type="predicted"/>
<dbReference type="STRING" id="1314781.A0A165NFQ7"/>
<dbReference type="CDD" id="cd19077">
    <property type="entry name" value="AKR_AKR8A1-2"/>
    <property type="match status" value="1"/>
</dbReference>
<dbReference type="InterPro" id="IPR050791">
    <property type="entry name" value="Aldo-Keto_reductase"/>
</dbReference>
<dbReference type="InterPro" id="IPR036812">
    <property type="entry name" value="NAD(P)_OxRdtase_dom_sf"/>
</dbReference>
<dbReference type="GO" id="GO:0005737">
    <property type="term" value="C:cytoplasm"/>
    <property type="evidence" value="ECO:0007669"/>
    <property type="project" value="TreeGrafter"/>
</dbReference>
<evidence type="ECO:0000313" key="3">
    <source>
        <dbReference type="EMBL" id="KZW00681.1"/>
    </source>
</evidence>
<evidence type="ECO:0000313" key="4">
    <source>
        <dbReference type="Proteomes" id="UP000077266"/>
    </source>
</evidence>
<dbReference type="EMBL" id="KV425899">
    <property type="protein sequence ID" value="KZW00681.1"/>
    <property type="molecule type" value="Genomic_DNA"/>
</dbReference>
<dbReference type="Gene3D" id="3.20.20.100">
    <property type="entry name" value="NADP-dependent oxidoreductase domain"/>
    <property type="match status" value="1"/>
</dbReference>
<dbReference type="InterPro" id="IPR023210">
    <property type="entry name" value="NADP_OxRdtase_dom"/>
</dbReference>
<protein>
    <submittedName>
        <fullName evidence="3">Aldo/keto reductase</fullName>
    </submittedName>
</protein>
<dbReference type="PANTHER" id="PTHR43625:SF78">
    <property type="entry name" value="PYRIDOXAL REDUCTASE-RELATED"/>
    <property type="match status" value="1"/>
</dbReference>
<sequence>MVKTTHLGGTASDIVTPTIGHGLMNMTWKPTPVPDEQCFESMKATIDALPPGAKAFFNSAEFYGMPPNLTANLDLVARYFDKYPEHRDKVFISVKGAIGAAAPDNSEESIRRSVDKINAKLRGKRLDLFEPVRIDKKVSVEDMMKTLVQLVKEGKFDHIGLSEISADTLRRAHKIYPISVVEIEVSPCTYYDNNKQVIALAKELGVAIAAYSPLGHGFLTAAIKKPTDLEEGDLRRSFSRFQEEAFKANWAIVEKLSKIAEKKGITPAQLSLAWVVSRGDHVIPIPGSSHVERTLENAAAGDVELTPEEIKEIDDIIASTEIQGGRYRGNPEREHLDG</sequence>
<dbReference type="FunCoup" id="A0A165NFQ7">
    <property type="interactions" value="333"/>
</dbReference>
<dbReference type="GO" id="GO:0016491">
    <property type="term" value="F:oxidoreductase activity"/>
    <property type="evidence" value="ECO:0007669"/>
    <property type="project" value="UniProtKB-KW"/>
</dbReference>
<dbReference type="InParanoid" id="A0A165NFQ7"/>
<evidence type="ECO:0000256" key="1">
    <source>
        <dbReference type="ARBA" id="ARBA00023002"/>
    </source>
</evidence>
<gene>
    <name evidence="3" type="ORF">EXIGLDRAFT_639069</name>
</gene>
<dbReference type="Proteomes" id="UP000077266">
    <property type="component" value="Unassembled WGS sequence"/>
</dbReference>
<organism evidence="3 4">
    <name type="scientific">Exidia glandulosa HHB12029</name>
    <dbReference type="NCBI Taxonomy" id="1314781"/>
    <lineage>
        <taxon>Eukaryota</taxon>
        <taxon>Fungi</taxon>
        <taxon>Dikarya</taxon>
        <taxon>Basidiomycota</taxon>
        <taxon>Agaricomycotina</taxon>
        <taxon>Agaricomycetes</taxon>
        <taxon>Auriculariales</taxon>
        <taxon>Exidiaceae</taxon>
        <taxon>Exidia</taxon>
    </lineage>
</organism>
<evidence type="ECO:0000259" key="2">
    <source>
        <dbReference type="Pfam" id="PF00248"/>
    </source>
</evidence>
<dbReference type="SUPFAM" id="SSF51430">
    <property type="entry name" value="NAD(P)-linked oxidoreductase"/>
    <property type="match status" value="1"/>
</dbReference>
<dbReference type="PANTHER" id="PTHR43625">
    <property type="entry name" value="AFLATOXIN B1 ALDEHYDE REDUCTASE"/>
    <property type="match status" value="1"/>
</dbReference>
<dbReference type="AlphaFoldDB" id="A0A165NFQ7"/>
<reference evidence="3 4" key="1">
    <citation type="journal article" date="2016" name="Mol. Biol. Evol.">
        <title>Comparative Genomics of Early-Diverging Mushroom-Forming Fungi Provides Insights into the Origins of Lignocellulose Decay Capabilities.</title>
        <authorList>
            <person name="Nagy L.G."/>
            <person name="Riley R."/>
            <person name="Tritt A."/>
            <person name="Adam C."/>
            <person name="Daum C."/>
            <person name="Floudas D."/>
            <person name="Sun H."/>
            <person name="Yadav J.S."/>
            <person name="Pangilinan J."/>
            <person name="Larsson K.H."/>
            <person name="Matsuura K."/>
            <person name="Barry K."/>
            <person name="Labutti K."/>
            <person name="Kuo R."/>
            <person name="Ohm R.A."/>
            <person name="Bhattacharya S.S."/>
            <person name="Shirouzu T."/>
            <person name="Yoshinaga Y."/>
            <person name="Martin F.M."/>
            <person name="Grigoriev I.V."/>
            <person name="Hibbett D.S."/>
        </authorList>
    </citation>
    <scope>NUCLEOTIDE SEQUENCE [LARGE SCALE GENOMIC DNA]</scope>
    <source>
        <strain evidence="3 4">HHB12029</strain>
    </source>
</reference>